<keyword evidence="2" id="KW-1185">Reference proteome</keyword>
<sequence length="92" mass="10281">MTQNSLIYFTKDTLFKRIPSGRESIASRTDKAIRSILDAEVSERDAKTLRLRKQRLEGKSIMPSTSKRVGVTAGSVKLTSSFMTKDKGMTPK</sequence>
<accession>A0A1J6I7E9</accession>
<evidence type="ECO:0000313" key="2">
    <source>
        <dbReference type="Proteomes" id="UP000182985"/>
    </source>
</evidence>
<reference evidence="1 2" key="1">
    <citation type="submission" date="2016-10" db="EMBL/GenBank/DDBJ databases">
        <title>The Draft Genome Sequence of the Potato Rhizosphere Bacteria Ochrobactrum sp. IPA7.2.</title>
        <authorList>
            <person name="Gogoleva N.E."/>
            <person name="Khlopko Y.A."/>
            <person name="Burygin G.L."/>
            <person name="Plotnikov A.O."/>
        </authorList>
    </citation>
    <scope>NUCLEOTIDE SEQUENCE [LARGE SCALE GENOMIC DNA]</scope>
    <source>
        <strain evidence="1 2">IPA7.2</strain>
    </source>
</reference>
<evidence type="ECO:0000313" key="1">
    <source>
        <dbReference type="EMBL" id="OIS94842.1"/>
    </source>
</evidence>
<gene>
    <name evidence="1" type="ORF">BLA27_02225</name>
</gene>
<name>A0A1J6I7E9_9HYPH</name>
<dbReference type="EMBL" id="MOEC01000002">
    <property type="protein sequence ID" value="OIS94842.1"/>
    <property type="molecule type" value="Genomic_DNA"/>
</dbReference>
<dbReference type="Proteomes" id="UP000182985">
    <property type="component" value="Unassembled WGS sequence"/>
</dbReference>
<dbReference type="AlphaFoldDB" id="A0A1J6I7E9"/>
<comment type="caution">
    <text evidence="1">The sequence shown here is derived from an EMBL/GenBank/DDBJ whole genome shotgun (WGS) entry which is preliminary data.</text>
</comment>
<protein>
    <submittedName>
        <fullName evidence="1">Uncharacterized protein</fullName>
    </submittedName>
</protein>
<proteinExistence type="predicted"/>
<organism evidence="1 2">
    <name type="scientific">Brucella cytisi</name>
    <dbReference type="NCBI Taxonomy" id="407152"/>
    <lineage>
        <taxon>Bacteria</taxon>
        <taxon>Pseudomonadati</taxon>
        <taxon>Pseudomonadota</taxon>
        <taxon>Alphaproteobacteria</taxon>
        <taxon>Hyphomicrobiales</taxon>
        <taxon>Brucellaceae</taxon>
        <taxon>Brucella/Ochrobactrum group</taxon>
        <taxon>Brucella</taxon>
    </lineage>
</organism>